<dbReference type="InterPro" id="IPR029044">
    <property type="entry name" value="Nucleotide-diphossugar_trans"/>
</dbReference>
<dbReference type="EMBL" id="MN739979">
    <property type="protein sequence ID" value="QHT81230.1"/>
    <property type="molecule type" value="Genomic_DNA"/>
</dbReference>
<organism evidence="2">
    <name type="scientific">viral metagenome</name>
    <dbReference type="NCBI Taxonomy" id="1070528"/>
    <lineage>
        <taxon>unclassified sequences</taxon>
        <taxon>metagenomes</taxon>
        <taxon>organismal metagenomes</taxon>
    </lineage>
</organism>
<evidence type="ECO:0000259" key="1">
    <source>
        <dbReference type="Pfam" id="PF00535"/>
    </source>
</evidence>
<dbReference type="InterPro" id="IPR011990">
    <property type="entry name" value="TPR-like_helical_dom_sf"/>
</dbReference>
<dbReference type="SUPFAM" id="SSF53448">
    <property type="entry name" value="Nucleotide-diphospho-sugar transferases"/>
    <property type="match status" value="1"/>
</dbReference>
<proteinExistence type="predicted"/>
<accession>A0A6C0HLI2</accession>
<feature type="domain" description="Glycosyltransferase 2-like" evidence="1">
    <location>
        <begin position="15"/>
        <end position="99"/>
    </location>
</feature>
<dbReference type="PANTHER" id="PTHR43630">
    <property type="entry name" value="POLY-BETA-1,6-N-ACETYL-D-GLUCOSAMINE SYNTHASE"/>
    <property type="match status" value="1"/>
</dbReference>
<dbReference type="Pfam" id="PF00535">
    <property type="entry name" value="Glycos_transf_2"/>
    <property type="match status" value="1"/>
</dbReference>
<name>A0A6C0HLI2_9ZZZZ</name>
<dbReference type="SUPFAM" id="SSF48452">
    <property type="entry name" value="TPR-like"/>
    <property type="match status" value="1"/>
</dbReference>
<sequence length="711" mass="82119">MNTNNNGNITLCLNMIVKNESRIIKRLLETVSKIIDYYVICDTGSTDNTPQLIIDFFTEKGIQGEVIYEPFKNFGYNRTFALQAARNKATYALLVDADMKLVIEPTFDKKQLTCDSYTIIQKGGSLSYYNTRLIKLNCDAKCLGPTHEYYDMPPGSTSGKLDTLWINDIGDGGSKGDKFERDIHLLKQGIIEEPNNGRYYFYLANSYFNSNQKGEAIEHYKKRIELGGWYEEIFYSYLNLGHSYMAINQPEMGLCAWMDGYNHHSTRSETIYEICRHYREKGKNKLAMIFCNIGLKIPYPSSDVLFIHEDVYQWKFLYELCIVGFYNGITNLHKSANKLFNMAPESIYQNTLSNYKFYSPKLSKYLLRTIPFTCLEQMNVCDTIYEMRASTPCIFQDNRGGITQNWINVRYVNYYLESNGSYRFNINNGKIVTVNKLFKLDSDFKPIPIPISNSTDSQKNTILKLEYVPTNGNMRYVGIEDVKVNYVAALDKYMFVGTCENPVNGNISIGYGEYNFDKPYLNWKTVDTPFNKGCEKNWAMIGNYVIYQWHPLIIGEIDCGAGNSAITTTDIATDIATDITKEFEGIDKLAPINDEHYKLKVIKNIDTPPFFKHVRGSSNGFLFEGEAWFLCHIVEYCQPREYYHFLVVLDNETFNIKRWSNLFKFAGEKIEYALGLIVNEKEIIISYSKWDRDASIGIFDKKKIEDEMFDA</sequence>
<protein>
    <recommendedName>
        <fullName evidence="1">Glycosyltransferase 2-like domain-containing protein</fullName>
    </recommendedName>
</protein>
<dbReference type="Gene3D" id="3.90.550.10">
    <property type="entry name" value="Spore Coat Polysaccharide Biosynthesis Protein SpsA, Chain A"/>
    <property type="match status" value="1"/>
</dbReference>
<dbReference type="InterPro" id="IPR001173">
    <property type="entry name" value="Glyco_trans_2-like"/>
</dbReference>
<dbReference type="AlphaFoldDB" id="A0A6C0HLI2"/>
<dbReference type="PANTHER" id="PTHR43630:SF2">
    <property type="entry name" value="GLYCOSYLTRANSFERASE"/>
    <property type="match status" value="1"/>
</dbReference>
<dbReference type="Gene3D" id="1.25.40.10">
    <property type="entry name" value="Tetratricopeptide repeat domain"/>
    <property type="match status" value="1"/>
</dbReference>
<reference evidence="2" key="1">
    <citation type="journal article" date="2020" name="Nature">
        <title>Giant virus diversity and host interactions through global metagenomics.</title>
        <authorList>
            <person name="Schulz F."/>
            <person name="Roux S."/>
            <person name="Paez-Espino D."/>
            <person name="Jungbluth S."/>
            <person name="Walsh D.A."/>
            <person name="Denef V.J."/>
            <person name="McMahon K.D."/>
            <person name="Konstantinidis K.T."/>
            <person name="Eloe-Fadrosh E.A."/>
            <person name="Kyrpides N.C."/>
            <person name="Woyke T."/>
        </authorList>
    </citation>
    <scope>NUCLEOTIDE SEQUENCE</scope>
    <source>
        <strain evidence="2">GVMAG-M-3300023184-13</strain>
    </source>
</reference>
<evidence type="ECO:0000313" key="2">
    <source>
        <dbReference type="EMBL" id="QHT81230.1"/>
    </source>
</evidence>